<dbReference type="SUPFAM" id="SSF52540">
    <property type="entry name" value="P-loop containing nucleoside triphosphate hydrolases"/>
    <property type="match status" value="1"/>
</dbReference>
<dbReference type="Gene3D" id="3.40.50.300">
    <property type="entry name" value="P-loop containing nucleotide triphosphate hydrolases"/>
    <property type="match status" value="1"/>
</dbReference>
<comment type="subcellular location">
    <subcellularLocation>
        <location evidence="1">Nucleus</location>
    </subcellularLocation>
</comment>
<feature type="region of interest" description="Disordered" evidence="3">
    <location>
        <begin position="280"/>
        <end position="302"/>
    </location>
</feature>
<comment type="caution">
    <text evidence="4">The sequence shown here is derived from an EMBL/GenBank/DDBJ whole genome shotgun (WGS) entry which is preliminary data.</text>
</comment>
<reference evidence="4 5" key="1">
    <citation type="submission" date="2024-07" db="EMBL/GenBank/DDBJ databases">
        <title>Draft sequence of the Neodothiora populina.</title>
        <authorList>
            <person name="Drown D.D."/>
            <person name="Schuette U.S."/>
            <person name="Buechlein A.B."/>
            <person name="Rusch D.R."/>
            <person name="Winton L.W."/>
            <person name="Adams G.A."/>
        </authorList>
    </citation>
    <scope>NUCLEOTIDE SEQUENCE [LARGE SCALE GENOMIC DNA]</scope>
    <source>
        <strain evidence="4 5">CPC 39397</strain>
    </source>
</reference>
<evidence type="ECO:0000256" key="3">
    <source>
        <dbReference type="SAM" id="MobiDB-lite"/>
    </source>
</evidence>
<accession>A0ABR3P3D5</accession>
<dbReference type="PANTHER" id="PTHR46457:SF1">
    <property type="entry name" value="DNA REPAIR PROTEIN RAD51 HOMOLOG 4"/>
    <property type="match status" value="1"/>
</dbReference>
<feature type="region of interest" description="Disordered" evidence="3">
    <location>
        <begin position="107"/>
        <end position="142"/>
    </location>
</feature>
<protein>
    <recommendedName>
        <fullName evidence="6">DNA recombination and repair protein Rad51-like C-terminal domain-containing protein</fullName>
    </recommendedName>
</protein>
<keyword evidence="2" id="KW-0539">Nucleus</keyword>
<evidence type="ECO:0000256" key="1">
    <source>
        <dbReference type="ARBA" id="ARBA00004123"/>
    </source>
</evidence>
<feature type="compositionally biased region" description="Basic and acidic residues" evidence="3">
    <location>
        <begin position="283"/>
        <end position="297"/>
    </location>
</feature>
<dbReference type="InterPro" id="IPR051988">
    <property type="entry name" value="HRR_RAD51_Paralog"/>
</dbReference>
<dbReference type="Proteomes" id="UP001562354">
    <property type="component" value="Unassembled WGS sequence"/>
</dbReference>
<evidence type="ECO:0000313" key="5">
    <source>
        <dbReference type="Proteomes" id="UP001562354"/>
    </source>
</evidence>
<dbReference type="PANTHER" id="PTHR46457">
    <property type="entry name" value="DNA REPAIR PROTEIN RAD51 HOMOLOG 4"/>
    <property type="match status" value="1"/>
</dbReference>
<dbReference type="RefSeq" id="XP_069196817.1">
    <property type="nucleotide sequence ID" value="XM_069344397.1"/>
</dbReference>
<feature type="region of interest" description="Disordered" evidence="3">
    <location>
        <begin position="19"/>
        <end position="53"/>
    </location>
</feature>
<evidence type="ECO:0000313" key="4">
    <source>
        <dbReference type="EMBL" id="KAL1297135.1"/>
    </source>
</evidence>
<dbReference type="GeneID" id="95978411"/>
<evidence type="ECO:0000256" key="2">
    <source>
        <dbReference type="ARBA" id="ARBA00023242"/>
    </source>
</evidence>
<sequence length="436" mass="46949">MSAAPAEPILASMLYSATSSTTTVSSNRYTLDDTDEDDTSPCRPPKRRRLEEKQVVSTGWDAVDEKLNGGLVYGLGGVCCVSGEGRLVELFSQRLLVSHLLSSNRNIHHRRDDPSTAAPAPAATAKVGGAGEEEDASSATVIDSQGHFSVRRLYEDIKTGLIHDKKNASTSSSKTGNAKADADTEAEAARILERVDIMTVFDIEGMLEGVAEMKQRFNDDEAAAAAATVEKAHEQEAEPIKSTIADSQDEGLDGMLVFVEPEAGVLDAAAAAAAVVESLPLDPETKSGDEKENENSKIEGSGQPRRLLTIDNFAHLITPVIKNNYVQGQALLTSILRSLSHTARRYNMCIVLLNSAVNYKGDQDCPSAFSSIVTRPSLGRTLDYMVDTHLFVNEMAAGQVRDGASKSRMQAVGVVEVLQDRYDDRTGRVGLFTLLM</sequence>
<name>A0ABR3P3D5_9PEZI</name>
<keyword evidence="5" id="KW-1185">Reference proteome</keyword>
<dbReference type="EMBL" id="JBFMKM010000016">
    <property type="protein sequence ID" value="KAL1297135.1"/>
    <property type="molecule type" value="Genomic_DNA"/>
</dbReference>
<evidence type="ECO:0008006" key="6">
    <source>
        <dbReference type="Google" id="ProtNLM"/>
    </source>
</evidence>
<gene>
    <name evidence="4" type="ORF">AAFC00_004711</name>
</gene>
<dbReference type="InterPro" id="IPR027417">
    <property type="entry name" value="P-loop_NTPase"/>
</dbReference>
<organism evidence="4 5">
    <name type="scientific">Neodothiora populina</name>
    <dbReference type="NCBI Taxonomy" id="2781224"/>
    <lineage>
        <taxon>Eukaryota</taxon>
        <taxon>Fungi</taxon>
        <taxon>Dikarya</taxon>
        <taxon>Ascomycota</taxon>
        <taxon>Pezizomycotina</taxon>
        <taxon>Dothideomycetes</taxon>
        <taxon>Dothideomycetidae</taxon>
        <taxon>Dothideales</taxon>
        <taxon>Dothioraceae</taxon>
        <taxon>Neodothiora</taxon>
    </lineage>
</organism>
<proteinExistence type="predicted"/>
<feature type="compositionally biased region" description="Low complexity" evidence="3">
    <location>
        <begin position="116"/>
        <end position="125"/>
    </location>
</feature>